<dbReference type="GO" id="GO:0004867">
    <property type="term" value="F:serine-type endopeptidase inhibitor activity"/>
    <property type="evidence" value="ECO:0007669"/>
    <property type="project" value="InterPro"/>
</dbReference>
<dbReference type="GO" id="GO:0005975">
    <property type="term" value="P:carbohydrate metabolic process"/>
    <property type="evidence" value="ECO:0007669"/>
    <property type="project" value="InterPro"/>
</dbReference>
<dbReference type="SMART" id="SM00093">
    <property type="entry name" value="SERPIN"/>
    <property type="match status" value="1"/>
</dbReference>
<dbReference type="Proteomes" id="UP001162480">
    <property type="component" value="Chromosome 19"/>
</dbReference>
<dbReference type="InterPro" id="IPR042178">
    <property type="entry name" value="Serpin_sf_1"/>
</dbReference>
<evidence type="ECO:0000256" key="2">
    <source>
        <dbReference type="RuleBase" id="RU000411"/>
    </source>
</evidence>
<gene>
    <name evidence="5" type="ORF">OCTVUL_1B020393</name>
</gene>
<dbReference type="AlphaFoldDB" id="A0AA36BN79"/>
<evidence type="ECO:0000313" key="5">
    <source>
        <dbReference type="EMBL" id="CAI9737039.1"/>
    </source>
</evidence>
<organism evidence="5 6">
    <name type="scientific">Octopus vulgaris</name>
    <name type="common">Common octopus</name>
    <dbReference type="NCBI Taxonomy" id="6645"/>
    <lineage>
        <taxon>Eukaryota</taxon>
        <taxon>Metazoa</taxon>
        <taxon>Spiralia</taxon>
        <taxon>Lophotrochozoa</taxon>
        <taxon>Mollusca</taxon>
        <taxon>Cephalopoda</taxon>
        <taxon>Coleoidea</taxon>
        <taxon>Octopodiformes</taxon>
        <taxon>Octopoda</taxon>
        <taxon>Incirrata</taxon>
        <taxon>Octopodidae</taxon>
        <taxon>Octopus</taxon>
    </lineage>
</organism>
<keyword evidence="6" id="KW-1185">Reference proteome</keyword>
<name>A0AA36BN79_OCTVU</name>
<accession>A0AA36BN79</accession>
<dbReference type="CDD" id="cd00172">
    <property type="entry name" value="serpin"/>
    <property type="match status" value="1"/>
</dbReference>
<feature type="region of interest" description="Disordered" evidence="3">
    <location>
        <begin position="499"/>
        <end position="543"/>
    </location>
</feature>
<dbReference type="Gene3D" id="3.30.497.10">
    <property type="entry name" value="Antithrombin, subunit I, domain 2"/>
    <property type="match status" value="1"/>
</dbReference>
<evidence type="ECO:0000313" key="6">
    <source>
        <dbReference type="Proteomes" id="UP001162480"/>
    </source>
</evidence>
<dbReference type="PANTHER" id="PTHR11461:SF211">
    <property type="entry name" value="GH10112P-RELATED"/>
    <property type="match status" value="1"/>
</dbReference>
<dbReference type="Gene3D" id="3.90.550.10">
    <property type="entry name" value="Spore Coat Polysaccharide Biosynthesis Protein SpsA, Chain A"/>
    <property type="match status" value="1"/>
</dbReference>
<comment type="similarity">
    <text evidence="1 2">Belongs to the serpin family.</text>
</comment>
<sequence>MVSIKVTFEDSIFVTLNTMARNIAKLDENVLGVGSSLTKFTYDLYNTLKTYEGEDKNIFVSPYSIFVALSMVYAGARQNTASQMEKTLQIDGSTKTVVHDAHRKYISLLEEIKNFDLHTANRMYININFELLTKYFEEIKEMYHSLSENLDFGQAPKDAAKKINNWVQDITKDKIKDIIPDGYLNSNTALVLVNAIYFKGNWGNKFNPSLTKSEDFFKSSTEKVPVDMMFIKKSFRLRQDSKHDCQILELPYEGSCLSMYIILPNQIDGIEALHKSISSDFLQSIIENQQFHSGEVEVKLPKFKMESSFELKQHLVSLGMADLFDQQKADLSGISNCPLYVSEVFHKAFVEVNEEGTEAAAATAAIVMTRCAMSDSLAFNRGMLMNVGFAESLKLYNYSCFIFHDIDLIPENDKNIYDCEETPRHMSVAVDKMKYKYKLLLNRNFNKDGLSNLKYDLRELKSEKLFTHVKVNLVELHAETTKYKSTKSYVTLMSKQNRKIKNDGTTKHDEKTKHDETKHDETKHDETKHDGTTKHNGNIKPDR</sequence>
<dbReference type="PANTHER" id="PTHR11461">
    <property type="entry name" value="SERINE PROTEASE INHIBITOR, SERPIN"/>
    <property type="match status" value="1"/>
</dbReference>
<dbReference type="InterPro" id="IPR036186">
    <property type="entry name" value="Serpin_sf"/>
</dbReference>
<dbReference type="InterPro" id="IPR000215">
    <property type="entry name" value="Serpin_fam"/>
</dbReference>
<dbReference type="Gene3D" id="2.30.39.10">
    <property type="entry name" value="Alpha-1-antitrypsin, domain 1"/>
    <property type="match status" value="1"/>
</dbReference>
<dbReference type="InterPro" id="IPR042185">
    <property type="entry name" value="Serpin_sf_2"/>
</dbReference>
<evidence type="ECO:0000256" key="1">
    <source>
        <dbReference type="ARBA" id="ARBA00009500"/>
    </source>
</evidence>
<feature type="compositionally biased region" description="Basic and acidic residues" evidence="3">
    <location>
        <begin position="500"/>
        <end position="533"/>
    </location>
</feature>
<dbReference type="GO" id="GO:0016757">
    <property type="term" value="F:glycosyltransferase activity"/>
    <property type="evidence" value="ECO:0007669"/>
    <property type="project" value="InterPro"/>
</dbReference>
<protein>
    <submittedName>
        <fullName evidence="5">Serpin B6-like isoform X1</fullName>
    </submittedName>
</protein>
<dbReference type="EMBL" id="OX597832">
    <property type="protein sequence ID" value="CAI9737039.1"/>
    <property type="molecule type" value="Genomic_DNA"/>
</dbReference>
<dbReference type="PRINTS" id="PR02050">
    <property type="entry name" value="B14GALTRFASE"/>
</dbReference>
<dbReference type="GO" id="GO:0005615">
    <property type="term" value="C:extracellular space"/>
    <property type="evidence" value="ECO:0007669"/>
    <property type="project" value="InterPro"/>
</dbReference>
<dbReference type="InterPro" id="IPR003859">
    <property type="entry name" value="Galactosyl_T"/>
</dbReference>
<evidence type="ECO:0000256" key="3">
    <source>
        <dbReference type="SAM" id="MobiDB-lite"/>
    </source>
</evidence>
<dbReference type="Pfam" id="PF00079">
    <property type="entry name" value="Serpin"/>
    <property type="match status" value="1"/>
</dbReference>
<dbReference type="SUPFAM" id="SSF56574">
    <property type="entry name" value="Serpins"/>
    <property type="match status" value="1"/>
</dbReference>
<evidence type="ECO:0000259" key="4">
    <source>
        <dbReference type="SMART" id="SM00093"/>
    </source>
</evidence>
<dbReference type="SUPFAM" id="SSF53448">
    <property type="entry name" value="Nucleotide-diphospho-sugar transferases"/>
    <property type="match status" value="1"/>
</dbReference>
<dbReference type="InterPro" id="IPR029044">
    <property type="entry name" value="Nucleotide-diphossugar_trans"/>
</dbReference>
<proteinExistence type="inferred from homology"/>
<feature type="domain" description="Serpin" evidence="4">
    <location>
        <begin position="42"/>
        <end position="387"/>
    </location>
</feature>
<reference evidence="5" key="1">
    <citation type="submission" date="2023-08" db="EMBL/GenBank/DDBJ databases">
        <authorList>
            <person name="Alioto T."/>
            <person name="Alioto T."/>
            <person name="Gomez Garrido J."/>
        </authorList>
    </citation>
    <scope>NUCLEOTIDE SEQUENCE</scope>
</reference>
<dbReference type="InterPro" id="IPR023796">
    <property type="entry name" value="Serpin_dom"/>
</dbReference>